<keyword evidence="1" id="KW-0378">Hydrolase</keyword>
<reference evidence="3" key="1">
    <citation type="submission" date="2023-04" db="EMBL/GenBank/DDBJ databases">
        <title>Black Yeasts Isolated from many extreme environments.</title>
        <authorList>
            <person name="Coleine C."/>
            <person name="Stajich J.E."/>
            <person name="Selbmann L."/>
        </authorList>
    </citation>
    <scope>NUCLEOTIDE SEQUENCE</scope>
    <source>
        <strain evidence="3">CCFEE 5312</strain>
    </source>
</reference>
<dbReference type="Pfam" id="PF07859">
    <property type="entry name" value="Abhydrolase_3"/>
    <property type="match status" value="1"/>
</dbReference>
<dbReference type="InterPro" id="IPR013094">
    <property type="entry name" value="AB_hydrolase_3"/>
</dbReference>
<evidence type="ECO:0000313" key="3">
    <source>
        <dbReference type="EMBL" id="KAK3056349.1"/>
    </source>
</evidence>
<dbReference type="Gene3D" id="3.40.50.1820">
    <property type="entry name" value="alpha/beta hydrolase"/>
    <property type="match status" value="1"/>
</dbReference>
<evidence type="ECO:0000259" key="2">
    <source>
        <dbReference type="Pfam" id="PF07859"/>
    </source>
</evidence>
<sequence length="345" mass="38080">MLLSKKELEEAAVLHPDIADYLEKNPRPASAVMDHLTMRKMMTVMETSYNKWTGPPFTGIETYHEIPMRDEFKSSLKIQKPESGPSGPLIGLCFGGGFVGGTNEQFEKTGRVLVNLFGATVVSISYRVAPEFKFPIGQLDTWDSMKWIAENATGSLLNADPKQGFIMGGISAGGALTAAFSRAFQDEPLAYPLTGQWLAIPSVMNDHSVPEKYKEFYLSTTQQAKNATFSQETRKWLNSLVEADFTSPLRYAINAKTPLEGQPKTYFQVDGADPLRDDALIYDEMLKEAGVETKVDLYSGCPHGHFSSFPGLEITDRANIDTIVGFGWLLGKDVSREKVATQLGL</sequence>
<feature type="domain" description="Alpha/beta hydrolase fold-3" evidence="2">
    <location>
        <begin position="95"/>
        <end position="305"/>
    </location>
</feature>
<dbReference type="Proteomes" id="UP001271007">
    <property type="component" value="Unassembled WGS sequence"/>
</dbReference>
<keyword evidence="4" id="KW-1185">Reference proteome</keyword>
<dbReference type="GO" id="GO:0016787">
    <property type="term" value="F:hydrolase activity"/>
    <property type="evidence" value="ECO:0007669"/>
    <property type="project" value="UniProtKB-KW"/>
</dbReference>
<dbReference type="AlphaFoldDB" id="A0AAJ0GFA1"/>
<organism evidence="3 4">
    <name type="scientific">Extremus antarcticus</name>
    <dbReference type="NCBI Taxonomy" id="702011"/>
    <lineage>
        <taxon>Eukaryota</taxon>
        <taxon>Fungi</taxon>
        <taxon>Dikarya</taxon>
        <taxon>Ascomycota</taxon>
        <taxon>Pezizomycotina</taxon>
        <taxon>Dothideomycetes</taxon>
        <taxon>Dothideomycetidae</taxon>
        <taxon>Mycosphaerellales</taxon>
        <taxon>Extremaceae</taxon>
        <taxon>Extremus</taxon>
    </lineage>
</organism>
<dbReference type="SUPFAM" id="SSF53474">
    <property type="entry name" value="alpha/beta-Hydrolases"/>
    <property type="match status" value="1"/>
</dbReference>
<dbReference type="InterPro" id="IPR050300">
    <property type="entry name" value="GDXG_lipolytic_enzyme"/>
</dbReference>
<protein>
    <recommendedName>
        <fullName evidence="2">Alpha/beta hydrolase fold-3 domain-containing protein</fullName>
    </recommendedName>
</protein>
<dbReference type="PANTHER" id="PTHR48081">
    <property type="entry name" value="AB HYDROLASE SUPERFAMILY PROTEIN C4A8.06C"/>
    <property type="match status" value="1"/>
</dbReference>
<gene>
    <name evidence="3" type="ORF">LTR09_002856</name>
</gene>
<dbReference type="InterPro" id="IPR029058">
    <property type="entry name" value="AB_hydrolase_fold"/>
</dbReference>
<name>A0AAJ0GFA1_9PEZI</name>
<evidence type="ECO:0000313" key="4">
    <source>
        <dbReference type="Proteomes" id="UP001271007"/>
    </source>
</evidence>
<accession>A0AAJ0GFA1</accession>
<comment type="caution">
    <text evidence="3">The sequence shown here is derived from an EMBL/GenBank/DDBJ whole genome shotgun (WGS) entry which is preliminary data.</text>
</comment>
<dbReference type="EMBL" id="JAWDJX010000006">
    <property type="protein sequence ID" value="KAK3056349.1"/>
    <property type="molecule type" value="Genomic_DNA"/>
</dbReference>
<proteinExistence type="predicted"/>
<evidence type="ECO:0000256" key="1">
    <source>
        <dbReference type="ARBA" id="ARBA00022801"/>
    </source>
</evidence>